<dbReference type="Proteomes" id="UP001341840">
    <property type="component" value="Unassembled WGS sequence"/>
</dbReference>
<proteinExistence type="predicted"/>
<gene>
    <name evidence="1" type="ORF">PIB30_025476</name>
</gene>
<accession>A0ABU6WAA1</accession>
<reference evidence="1 2" key="1">
    <citation type="journal article" date="2023" name="Plants (Basel)">
        <title>Bridging the Gap: Combining Genomics and Transcriptomics Approaches to Understand Stylosanthes scabra, an Orphan Legume from the Brazilian Caatinga.</title>
        <authorList>
            <person name="Ferreira-Neto J.R.C."/>
            <person name="da Silva M.D."/>
            <person name="Binneck E."/>
            <person name="de Melo N.F."/>
            <person name="da Silva R.H."/>
            <person name="de Melo A.L.T.M."/>
            <person name="Pandolfi V."/>
            <person name="Bustamante F.O."/>
            <person name="Brasileiro-Vidal A.C."/>
            <person name="Benko-Iseppon A.M."/>
        </authorList>
    </citation>
    <scope>NUCLEOTIDE SEQUENCE [LARGE SCALE GENOMIC DNA]</scope>
    <source>
        <tissue evidence="1">Leaves</tissue>
    </source>
</reference>
<dbReference type="EMBL" id="JASCZI010181336">
    <property type="protein sequence ID" value="MED6182097.1"/>
    <property type="molecule type" value="Genomic_DNA"/>
</dbReference>
<organism evidence="1 2">
    <name type="scientific">Stylosanthes scabra</name>
    <dbReference type="NCBI Taxonomy" id="79078"/>
    <lineage>
        <taxon>Eukaryota</taxon>
        <taxon>Viridiplantae</taxon>
        <taxon>Streptophyta</taxon>
        <taxon>Embryophyta</taxon>
        <taxon>Tracheophyta</taxon>
        <taxon>Spermatophyta</taxon>
        <taxon>Magnoliopsida</taxon>
        <taxon>eudicotyledons</taxon>
        <taxon>Gunneridae</taxon>
        <taxon>Pentapetalae</taxon>
        <taxon>rosids</taxon>
        <taxon>fabids</taxon>
        <taxon>Fabales</taxon>
        <taxon>Fabaceae</taxon>
        <taxon>Papilionoideae</taxon>
        <taxon>50 kb inversion clade</taxon>
        <taxon>dalbergioids sensu lato</taxon>
        <taxon>Dalbergieae</taxon>
        <taxon>Pterocarpus clade</taxon>
        <taxon>Stylosanthes</taxon>
    </lineage>
</organism>
<evidence type="ECO:0000313" key="1">
    <source>
        <dbReference type="EMBL" id="MED6182097.1"/>
    </source>
</evidence>
<sequence>MGIFRGEHAAYNCYYRFDKQFALTPKLSQQIFYSNFTPPPPPTSFRQPRAYLTTPPQVNDAAWYSDSGASHHVTLDSTNFIITQASTNATHKLLVDNGYTRPPSSGHN</sequence>
<name>A0ABU6WAA1_9FABA</name>
<keyword evidence="2" id="KW-1185">Reference proteome</keyword>
<protein>
    <submittedName>
        <fullName evidence="1">Uncharacterized protein</fullName>
    </submittedName>
</protein>
<comment type="caution">
    <text evidence="1">The sequence shown here is derived from an EMBL/GenBank/DDBJ whole genome shotgun (WGS) entry which is preliminary data.</text>
</comment>
<evidence type="ECO:0000313" key="2">
    <source>
        <dbReference type="Proteomes" id="UP001341840"/>
    </source>
</evidence>